<comment type="caution">
    <text evidence="2">The sequence shown here is derived from an EMBL/GenBank/DDBJ whole genome shotgun (WGS) entry which is preliminary data.</text>
</comment>
<dbReference type="AlphaFoldDB" id="A0A1F7RJD1"/>
<evidence type="ECO:0008006" key="4">
    <source>
        <dbReference type="Google" id="ProtNLM"/>
    </source>
</evidence>
<dbReference type="PANTHER" id="PTHR40940:SF2">
    <property type="entry name" value="BATD"/>
    <property type="match status" value="1"/>
</dbReference>
<organism evidence="2 3">
    <name type="scientific">Candidatus Schekmanbacteria bacterium GWA2_38_11</name>
    <dbReference type="NCBI Taxonomy" id="1817876"/>
    <lineage>
        <taxon>Bacteria</taxon>
        <taxon>Candidatus Schekmaniibacteriota</taxon>
    </lineage>
</organism>
<feature type="coiled-coil region" evidence="1">
    <location>
        <begin position="482"/>
        <end position="509"/>
    </location>
</feature>
<evidence type="ECO:0000313" key="2">
    <source>
        <dbReference type="EMBL" id="OGL41017.1"/>
    </source>
</evidence>
<dbReference type="EMBL" id="MGDB01000081">
    <property type="protein sequence ID" value="OGL41017.1"/>
    <property type="molecule type" value="Genomic_DNA"/>
</dbReference>
<sequence>MTSLKSIIFYVLLIFFLFVTLTSASGITVSAFIDKAEATLDDQLNLSVTVNGAQKISEPVFPPVKDFQIIPNGNSSEVKIINGVFSASKAFNYILIPQREGNFTIEQIRVEVQGKVYKTNPINIKISSSVANEPKVISESKDFFLTAEVSNPNPYINEQINYIIRFYRKVPVSDASLERPNFEGFLMEEYGKEKETVKVIDGNEYLVYETKVALFPTRPGKLEIPPAKLRFEAVKKSKNRGFFADPFSDDPFFSRGQIESKILSTKTLEVQVKPLPKENRPANFANLVGNFKFTATLNKDKIKIGESATLTLEVSGHGNIRGVPEPSLKESPDFKVYSDQPATVINNEGNILTGKKIFKKAIIPLKEGTFHIPSVEISFFNPETGKYEKAISQKVTFTGLITGEDDKLHFVENFKGLNPKESIKVLRKDILPINMSISALKDQRLNLYDPLYLAFSMIPALSYLSCLIYKKRKDRYLGDIKFARSKKAFKEAKKKIKEAKIEHEMGKEDFCADLSRAVREYLGNKFNITGSALTPGEVLEKLEAAGIDKNSVEETKKFLEKLEYEKFVSKTLSVKKIEELLNSGKELLKRLEKDFRRTTL</sequence>
<gene>
    <name evidence="2" type="ORF">A2042_00165</name>
</gene>
<dbReference type="InterPro" id="IPR025738">
    <property type="entry name" value="BatD"/>
</dbReference>
<protein>
    <recommendedName>
        <fullName evidence="4">Protein BatD</fullName>
    </recommendedName>
</protein>
<dbReference type="Pfam" id="PF13584">
    <property type="entry name" value="BatD"/>
    <property type="match status" value="2"/>
</dbReference>
<reference evidence="2 3" key="1">
    <citation type="journal article" date="2016" name="Nat. Commun.">
        <title>Thousands of microbial genomes shed light on interconnected biogeochemical processes in an aquifer system.</title>
        <authorList>
            <person name="Anantharaman K."/>
            <person name="Brown C.T."/>
            <person name="Hug L.A."/>
            <person name="Sharon I."/>
            <person name="Castelle C.J."/>
            <person name="Probst A.J."/>
            <person name="Thomas B.C."/>
            <person name="Singh A."/>
            <person name="Wilkins M.J."/>
            <person name="Karaoz U."/>
            <person name="Brodie E.L."/>
            <person name="Williams K.H."/>
            <person name="Hubbard S.S."/>
            <person name="Banfield J.F."/>
        </authorList>
    </citation>
    <scope>NUCLEOTIDE SEQUENCE [LARGE SCALE GENOMIC DNA]</scope>
</reference>
<keyword evidence="1" id="KW-0175">Coiled coil</keyword>
<name>A0A1F7RJD1_9BACT</name>
<evidence type="ECO:0000256" key="1">
    <source>
        <dbReference type="SAM" id="Coils"/>
    </source>
</evidence>
<dbReference type="Proteomes" id="UP000178526">
    <property type="component" value="Unassembled WGS sequence"/>
</dbReference>
<proteinExistence type="predicted"/>
<dbReference type="PANTHER" id="PTHR40940">
    <property type="entry name" value="PROTEIN BATD-RELATED"/>
    <property type="match status" value="1"/>
</dbReference>
<evidence type="ECO:0000313" key="3">
    <source>
        <dbReference type="Proteomes" id="UP000178526"/>
    </source>
</evidence>
<accession>A0A1F7RJD1</accession>